<feature type="domain" description="NADH-Ubiquinone oxidoreductase (complex I) chain 5 N-terminal" evidence="8">
    <location>
        <begin position="71"/>
        <end position="120"/>
    </location>
</feature>
<dbReference type="EMBL" id="SMBZ01000002">
    <property type="protein sequence ID" value="TCV20447.1"/>
    <property type="molecule type" value="Genomic_DNA"/>
</dbReference>
<evidence type="ECO:0000313" key="10">
    <source>
        <dbReference type="Proteomes" id="UP000295197"/>
    </source>
</evidence>
<keyword evidence="10" id="KW-1185">Reference proteome</keyword>
<protein>
    <submittedName>
        <fullName evidence="9">NADH dehydrogenase subunit L</fullName>
    </submittedName>
</protein>
<evidence type="ECO:0000256" key="1">
    <source>
        <dbReference type="ARBA" id="ARBA00004127"/>
    </source>
</evidence>
<evidence type="ECO:0000256" key="4">
    <source>
        <dbReference type="ARBA" id="ARBA00023136"/>
    </source>
</evidence>
<feature type="transmembrane region" description="Helical" evidence="6">
    <location>
        <begin position="259"/>
        <end position="278"/>
    </location>
</feature>
<dbReference type="InterPro" id="IPR001516">
    <property type="entry name" value="Proton_antipo_N"/>
</dbReference>
<evidence type="ECO:0000256" key="2">
    <source>
        <dbReference type="ARBA" id="ARBA00022692"/>
    </source>
</evidence>
<dbReference type="InterPro" id="IPR003945">
    <property type="entry name" value="NU5C-like"/>
</dbReference>
<feature type="transmembrane region" description="Helical" evidence="6">
    <location>
        <begin position="339"/>
        <end position="359"/>
    </location>
</feature>
<gene>
    <name evidence="9" type="ORF">EDC17_1002160</name>
</gene>
<feature type="transmembrane region" description="Helical" evidence="6">
    <location>
        <begin position="433"/>
        <end position="459"/>
    </location>
</feature>
<dbReference type="NCBIfam" id="TIGR01974">
    <property type="entry name" value="NDH_I_L"/>
    <property type="match status" value="1"/>
</dbReference>
<dbReference type="RefSeq" id="WP_132776277.1">
    <property type="nucleotide sequence ID" value="NZ_SMBZ01000002.1"/>
</dbReference>
<evidence type="ECO:0000256" key="6">
    <source>
        <dbReference type="SAM" id="Phobius"/>
    </source>
</evidence>
<feature type="domain" description="NADH:quinone oxidoreductase/Mrp antiporter transmembrane" evidence="7">
    <location>
        <begin position="137"/>
        <end position="427"/>
    </location>
</feature>
<feature type="transmembrane region" description="Helical" evidence="6">
    <location>
        <begin position="313"/>
        <end position="333"/>
    </location>
</feature>
<feature type="transmembrane region" description="Helical" evidence="6">
    <location>
        <begin position="38"/>
        <end position="61"/>
    </location>
</feature>
<evidence type="ECO:0000313" key="9">
    <source>
        <dbReference type="EMBL" id="TCV20447.1"/>
    </source>
</evidence>
<feature type="transmembrane region" description="Helical" evidence="6">
    <location>
        <begin position="81"/>
        <end position="105"/>
    </location>
</feature>
<feature type="transmembrane region" description="Helical" evidence="6">
    <location>
        <begin position="520"/>
        <end position="541"/>
    </location>
</feature>
<feature type="transmembrane region" description="Helical" evidence="6">
    <location>
        <begin position="391"/>
        <end position="413"/>
    </location>
</feature>
<dbReference type="Proteomes" id="UP000295197">
    <property type="component" value="Unassembled WGS sequence"/>
</dbReference>
<feature type="transmembrane region" description="Helical" evidence="6">
    <location>
        <begin position="480"/>
        <end position="500"/>
    </location>
</feature>
<keyword evidence="4 6" id="KW-0472">Membrane</keyword>
<dbReference type="AlphaFoldDB" id="A0A4R3VZY0"/>
<evidence type="ECO:0000259" key="8">
    <source>
        <dbReference type="Pfam" id="PF00662"/>
    </source>
</evidence>
<dbReference type="InterPro" id="IPR001750">
    <property type="entry name" value="ND/Mrp_TM"/>
</dbReference>
<dbReference type="GO" id="GO:0016020">
    <property type="term" value="C:membrane"/>
    <property type="evidence" value="ECO:0007669"/>
    <property type="project" value="UniProtKB-SubCell"/>
</dbReference>
<evidence type="ECO:0000256" key="5">
    <source>
        <dbReference type="RuleBase" id="RU000320"/>
    </source>
</evidence>
<dbReference type="GO" id="GO:0042773">
    <property type="term" value="P:ATP synthesis coupled electron transport"/>
    <property type="evidence" value="ECO:0007669"/>
    <property type="project" value="InterPro"/>
</dbReference>
<comment type="caution">
    <text evidence="9">The sequence shown here is derived from an EMBL/GenBank/DDBJ whole genome shotgun (WGS) entry which is preliminary data.</text>
</comment>
<dbReference type="PANTHER" id="PTHR42829:SF2">
    <property type="entry name" value="NADH-UBIQUINONE OXIDOREDUCTASE CHAIN 5"/>
    <property type="match status" value="1"/>
</dbReference>
<keyword evidence="2 5" id="KW-0812">Transmembrane</keyword>
<dbReference type="PRINTS" id="PR01435">
    <property type="entry name" value="NPOXDRDTASE5"/>
</dbReference>
<keyword evidence="3 6" id="KW-1133">Transmembrane helix</keyword>
<comment type="subcellular location">
    <subcellularLocation>
        <location evidence="1">Endomembrane system</location>
        <topology evidence="1">Multi-pass membrane protein</topology>
    </subcellularLocation>
    <subcellularLocation>
        <location evidence="5">Membrane</location>
        <topology evidence="5">Multi-pass membrane protein</topology>
    </subcellularLocation>
</comment>
<dbReference type="PANTHER" id="PTHR42829">
    <property type="entry name" value="NADH-UBIQUINONE OXIDOREDUCTASE CHAIN 5"/>
    <property type="match status" value="1"/>
</dbReference>
<feature type="transmembrane region" description="Helical" evidence="6">
    <location>
        <begin position="6"/>
        <end position="26"/>
    </location>
</feature>
<dbReference type="Pfam" id="PF00361">
    <property type="entry name" value="Proton_antipo_M"/>
    <property type="match status" value="1"/>
</dbReference>
<feature type="transmembrane region" description="Helical" evidence="6">
    <location>
        <begin position="284"/>
        <end position="306"/>
    </location>
</feature>
<dbReference type="GO" id="GO:0012505">
    <property type="term" value="C:endomembrane system"/>
    <property type="evidence" value="ECO:0007669"/>
    <property type="project" value="UniProtKB-SubCell"/>
</dbReference>
<organism evidence="9 10">
    <name type="scientific">Sphingobacterium alimentarium</name>
    <dbReference type="NCBI Taxonomy" id="797292"/>
    <lineage>
        <taxon>Bacteria</taxon>
        <taxon>Pseudomonadati</taxon>
        <taxon>Bacteroidota</taxon>
        <taxon>Sphingobacteriia</taxon>
        <taxon>Sphingobacteriales</taxon>
        <taxon>Sphingobacteriaceae</taxon>
        <taxon>Sphingobacterium</taxon>
    </lineage>
</organism>
<dbReference type="InterPro" id="IPR018393">
    <property type="entry name" value="NADHpl_OxRdtase_5_subgr"/>
</dbReference>
<dbReference type="OrthoDB" id="9807568at2"/>
<sequence length="669" mass="73671">MNSLLTISPIGASILVVLLPLLAFIIQAVLGKKSTSGIWSLAAISISTLLSGIFVFAQVWNGTALQVDYSWFTIGEKTFNVGILLNNLTVLMQFIVCIIALPVHIYSKAYMKGDAGIHRYWMYLSLFCFAMLGLTISKNLLLMYIFWELVGFASYLLIGFWYTKESAVQANKKAFLMNRIGDLGFLIGIAILFNTFGTLDIVDILGKDGLLYQGIVDQNSGLMTAAGICFFLGAMAKSAQFPLHLWLPDAMEGPTSVSSLIHAATMVAAGVFLLSSIFPLFNGTVLLIIAIIGTITAVTAAIFALAQYDIKKVLAFSTISQLGYMMVAVGIGAWDAGMFHLATHAFFKCLLFLSAGALIHEMAHLKAHNNGDFDPQDLRNMGGLRQYMPKTFVLMTVASLALAGFPLTSGFLSKDAIVISAFEWAMQKGGVHLLIPILLVLVSILTAFYIGRLIFKAFFGKLRVSNLEAPALHEAPKTMLLPMAFLAVCSLFFVFSFNPFSYANSGILNGLAVQYSFTEIHALHTIIPITLTLTALLSWWLGYNWYVKGTYPLQANSSWMRFAQNQFGMNEWMEKTFVAPTLLLGKASYWFDKYLVDGLVNGASYVIRKISEIITWIDKHIVDGIVNAVAQLAYELGNAFRFVQNGRLQNYLGFTLTAVLIGIIYLILR</sequence>
<dbReference type="Pfam" id="PF00662">
    <property type="entry name" value="Proton_antipo_N"/>
    <property type="match status" value="1"/>
</dbReference>
<dbReference type="NCBIfam" id="NF005141">
    <property type="entry name" value="PRK06590.1"/>
    <property type="match status" value="1"/>
</dbReference>
<feature type="transmembrane region" description="Helical" evidence="6">
    <location>
        <begin position="183"/>
        <end position="202"/>
    </location>
</feature>
<feature type="transmembrane region" description="Helical" evidence="6">
    <location>
        <begin position="117"/>
        <end position="136"/>
    </location>
</feature>
<dbReference type="GO" id="GO:0003954">
    <property type="term" value="F:NADH dehydrogenase activity"/>
    <property type="evidence" value="ECO:0007669"/>
    <property type="project" value="TreeGrafter"/>
</dbReference>
<dbReference type="GO" id="GO:0015990">
    <property type="term" value="P:electron transport coupled proton transport"/>
    <property type="evidence" value="ECO:0007669"/>
    <property type="project" value="TreeGrafter"/>
</dbReference>
<evidence type="ECO:0000256" key="3">
    <source>
        <dbReference type="ARBA" id="ARBA00022989"/>
    </source>
</evidence>
<proteinExistence type="predicted"/>
<evidence type="ECO:0000259" key="7">
    <source>
        <dbReference type="Pfam" id="PF00361"/>
    </source>
</evidence>
<name>A0A4R3VZY0_9SPHI</name>
<reference evidence="9 10" key="1">
    <citation type="submission" date="2019-03" db="EMBL/GenBank/DDBJ databases">
        <title>Genomic Encyclopedia of Type Strains, Phase IV (KMG-IV): sequencing the most valuable type-strain genomes for metagenomic binning, comparative biology and taxonomic classification.</title>
        <authorList>
            <person name="Goeker M."/>
        </authorList>
    </citation>
    <scope>NUCLEOTIDE SEQUENCE [LARGE SCALE GENOMIC DNA]</scope>
    <source>
        <strain evidence="9 10">DSM 22362</strain>
    </source>
</reference>
<feature type="transmembrane region" description="Helical" evidence="6">
    <location>
        <begin position="651"/>
        <end position="668"/>
    </location>
</feature>
<feature type="transmembrane region" description="Helical" evidence="6">
    <location>
        <begin position="142"/>
        <end position="162"/>
    </location>
</feature>
<feature type="transmembrane region" description="Helical" evidence="6">
    <location>
        <begin position="222"/>
        <end position="247"/>
    </location>
</feature>
<accession>A0A4R3VZY0</accession>
<dbReference type="PRINTS" id="PR01434">
    <property type="entry name" value="NADHDHGNASE5"/>
</dbReference>
<dbReference type="Gene3D" id="1.20.5.2700">
    <property type="match status" value="1"/>
</dbReference>
<dbReference type="GO" id="GO:0008137">
    <property type="term" value="F:NADH dehydrogenase (ubiquinone) activity"/>
    <property type="evidence" value="ECO:0007669"/>
    <property type="project" value="InterPro"/>
</dbReference>